<keyword evidence="8" id="KW-0282">Flagellum</keyword>
<protein>
    <recommendedName>
        <fullName evidence="2">Negative regulator of flagellin synthesis</fullName>
    </recommendedName>
</protein>
<comment type="caution">
    <text evidence="8">The sequence shown here is derived from an EMBL/GenBank/DDBJ whole genome shotgun (WGS) entry which is preliminary data.</text>
</comment>
<organism evidence="8 9">
    <name type="scientific">Carboxydothermus pertinax</name>
    <dbReference type="NCBI Taxonomy" id="870242"/>
    <lineage>
        <taxon>Bacteria</taxon>
        <taxon>Bacillati</taxon>
        <taxon>Bacillota</taxon>
        <taxon>Clostridia</taxon>
        <taxon>Thermoanaerobacterales</taxon>
        <taxon>Thermoanaerobacteraceae</taxon>
        <taxon>Carboxydothermus</taxon>
    </lineage>
</organism>
<dbReference type="Proteomes" id="UP000187485">
    <property type="component" value="Unassembled WGS sequence"/>
</dbReference>
<dbReference type="STRING" id="870242.cpu_10440"/>
<reference evidence="9" key="1">
    <citation type="submission" date="2016-12" db="EMBL/GenBank/DDBJ databases">
        <title>Draft Genome Sequences od Carboxydothermus pertinax and islandicus, Hydrogenogenic Carboxydotrophic Bacteria.</title>
        <authorList>
            <person name="Fukuyama Y."/>
            <person name="Ohmae K."/>
            <person name="Yoneda Y."/>
            <person name="Yoshida T."/>
            <person name="Sako Y."/>
        </authorList>
    </citation>
    <scope>NUCLEOTIDE SEQUENCE [LARGE SCALE GENOMIC DNA]</scope>
    <source>
        <strain evidence="9">Ug1</strain>
    </source>
</reference>
<evidence type="ECO:0000313" key="9">
    <source>
        <dbReference type="Proteomes" id="UP000187485"/>
    </source>
</evidence>
<dbReference type="RefSeq" id="WP_075859018.1">
    <property type="nucleotide sequence ID" value="NZ_BDJK01000015.1"/>
</dbReference>
<evidence type="ECO:0000256" key="5">
    <source>
        <dbReference type="ARBA" id="ARBA00023015"/>
    </source>
</evidence>
<keyword evidence="9" id="KW-1185">Reference proteome</keyword>
<evidence type="ECO:0000259" key="7">
    <source>
        <dbReference type="Pfam" id="PF04316"/>
    </source>
</evidence>
<evidence type="ECO:0000313" key="8">
    <source>
        <dbReference type="EMBL" id="GAV22534.1"/>
    </source>
</evidence>
<evidence type="ECO:0000256" key="1">
    <source>
        <dbReference type="ARBA" id="ARBA00005322"/>
    </source>
</evidence>
<dbReference type="InterPro" id="IPR035890">
    <property type="entry name" value="Anti-sigma-28_factor_FlgM_sf"/>
</dbReference>
<keyword evidence="4" id="KW-1005">Bacterial flagellum biogenesis</keyword>
<dbReference type="GO" id="GO:0045892">
    <property type="term" value="P:negative regulation of DNA-templated transcription"/>
    <property type="evidence" value="ECO:0007669"/>
    <property type="project" value="InterPro"/>
</dbReference>
<evidence type="ECO:0000256" key="3">
    <source>
        <dbReference type="ARBA" id="ARBA00022491"/>
    </source>
</evidence>
<keyword evidence="5" id="KW-0805">Transcription regulation</keyword>
<keyword evidence="3" id="KW-0678">Repressor</keyword>
<dbReference type="GO" id="GO:0044781">
    <property type="term" value="P:bacterial-type flagellum organization"/>
    <property type="evidence" value="ECO:0007669"/>
    <property type="project" value="UniProtKB-KW"/>
</dbReference>
<evidence type="ECO:0000256" key="2">
    <source>
        <dbReference type="ARBA" id="ARBA00017823"/>
    </source>
</evidence>
<accession>A0A1L8CUJ9</accession>
<dbReference type="SUPFAM" id="SSF101498">
    <property type="entry name" value="Anti-sigma factor FlgM"/>
    <property type="match status" value="1"/>
</dbReference>
<dbReference type="EMBL" id="BDJK01000015">
    <property type="protein sequence ID" value="GAV22534.1"/>
    <property type="molecule type" value="Genomic_DNA"/>
</dbReference>
<dbReference type="NCBIfam" id="TIGR03824">
    <property type="entry name" value="FlgM_jcvi"/>
    <property type="match status" value="1"/>
</dbReference>
<dbReference type="InterPro" id="IPR031316">
    <property type="entry name" value="FlgM_C"/>
</dbReference>
<sequence>MRISRVDFKNVVELYTKAIPSVARIEKSKTDEVVLTESGQEILKLRKKLAEIPEVREELVSKIKEKILSGEYQIDVEKLAAKLKEWGEF</sequence>
<dbReference type="AlphaFoldDB" id="A0A1L8CUJ9"/>
<name>A0A1L8CUJ9_9THEO</name>
<keyword evidence="8" id="KW-0969">Cilium</keyword>
<evidence type="ECO:0000256" key="6">
    <source>
        <dbReference type="ARBA" id="ARBA00023163"/>
    </source>
</evidence>
<proteinExistence type="inferred from homology"/>
<keyword evidence="8" id="KW-0966">Cell projection</keyword>
<feature type="domain" description="Anti-sigma-28 factor FlgM C-terminal" evidence="7">
    <location>
        <begin position="31"/>
        <end position="83"/>
    </location>
</feature>
<dbReference type="OrthoDB" id="2112849at2"/>
<evidence type="ECO:0000256" key="4">
    <source>
        <dbReference type="ARBA" id="ARBA00022795"/>
    </source>
</evidence>
<gene>
    <name evidence="8" type="ORF">cpu_10440</name>
</gene>
<dbReference type="InterPro" id="IPR007412">
    <property type="entry name" value="FlgM"/>
</dbReference>
<dbReference type="Pfam" id="PF04316">
    <property type="entry name" value="FlgM"/>
    <property type="match status" value="1"/>
</dbReference>
<keyword evidence="6" id="KW-0804">Transcription</keyword>
<comment type="similarity">
    <text evidence="1">Belongs to the FlgM family.</text>
</comment>